<dbReference type="PANTHER" id="PTHR30481:SF2">
    <property type="entry name" value="SITE-SPECIFIC DNA-METHYLTRANSFERASE (ADENINE-SPECIFIC)"/>
    <property type="match status" value="1"/>
</dbReference>
<gene>
    <name evidence="7" type="ORF">COMA2_290025</name>
</gene>
<dbReference type="OrthoDB" id="9805629at2"/>
<evidence type="ECO:0000313" key="7">
    <source>
        <dbReference type="EMBL" id="CUS36939.1"/>
    </source>
</evidence>
<proteinExistence type="inferred from homology"/>
<evidence type="ECO:0000256" key="3">
    <source>
        <dbReference type="ARBA" id="ARBA00022603"/>
    </source>
</evidence>
<dbReference type="GO" id="GO:0043565">
    <property type="term" value="F:sequence-specific DNA binding"/>
    <property type="evidence" value="ECO:0007669"/>
    <property type="project" value="TreeGrafter"/>
</dbReference>
<dbReference type="PRINTS" id="PR00505">
    <property type="entry name" value="D12N6MTFRASE"/>
</dbReference>
<keyword evidence="3 7" id="KW-0489">Methyltransferase</keyword>
<comment type="similarity">
    <text evidence="1">Belongs to the N(4)/N(6)-methyltransferase family.</text>
</comment>
<dbReference type="InterPro" id="IPR029063">
    <property type="entry name" value="SAM-dependent_MTases_sf"/>
</dbReference>
<dbReference type="EC" id="2.1.1.72" evidence="2"/>
<evidence type="ECO:0000256" key="1">
    <source>
        <dbReference type="ARBA" id="ARBA00006594"/>
    </source>
</evidence>
<dbReference type="GO" id="GO:0009307">
    <property type="term" value="P:DNA restriction-modification system"/>
    <property type="evidence" value="ECO:0007669"/>
    <property type="project" value="InterPro"/>
</dbReference>
<keyword evidence="5" id="KW-0949">S-adenosyl-L-methionine</keyword>
<evidence type="ECO:0000256" key="6">
    <source>
        <dbReference type="ARBA" id="ARBA00047942"/>
    </source>
</evidence>
<organism evidence="7 8">
    <name type="scientific">Candidatus Nitrospira nitrificans</name>
    <dbReference type="NCBI Taxonomy" id="1742973"/>
    <lineage>
        <taxon>Bacteria</taxon>
        <taxon>Pseudomonadati</taxon>
        <taxon>Nitrospirota</taxon>
        <taxon>Nitrospiria</taxon>
        <taxon>Nitrospirales</taxon>
        <taxon>Nitrospiraceae</taxon>
        <taxon>Nitrospira</taxon>
    </lineage>
</organism>
<dbReference type="Proteomes" id="UP000198736">
    <property type="component" value="Unassembled WGS sequence"/>
</dbReference>
<evidence type="ECO:0000256" key="2">
    <source>
        <dbReference type="ARBA" id="ARBA00011900"/>
    </source>
</evidence>
<evidence type="ECO:0000256" key="5">
    <source>
        <dbReference type="ARBA" id="ARBA00022691"/>
    </source>
</evidence>
<dbReference type="STRING" id="1742973.COMA2_290025"/>
<dbReference type="RefSeq" id="WP_090898594.1">
    <property type="nucleotide sequence ID" value="NZ_CZPZ01000022.1"/>
</dbReference>
<keyword evidence="4 7" id="KW-0808">Transferase</keyword>
<reference evidence="8" key="1">
    <citation type="submission" date="2015-10" db="EMBL/GenBank/DDBJ databases">
        <authorList>
            <person name="Luecker S."/>
            <person name="Luecker S."/>
        </authorList>
    </citation>
    <scope>NUCLEOTIDE SEQUENCE [LARGE SCALE GENOMIC DNA]</scope>
</reference>
<dbReference type="PIRSF" id="PIRSF000398">
    <property type="entry name" value="M_m6A_EcoRV"/>
    <property type="match status" value="1"/>
</dbReference>
<comment type="catalytic activity">
    <reaction evidence="6">
        <text>a 2'-deoxyadenosine in DNA + S-adenosyl-L-methionine = an N(6)-methyl-2'-deoxyadenosine in DNA + S-adenosyl-L-homocysteine + H(+)</text>
        <dbReference type="Rhea" id="RHEA:15197"/>
        <dbReference type="Rhea" id="RHEA-COMP:12418"/>
        <dbReference type="Rhea" id="RHEA-COMP:12419"/>
        <dbReference type="ChEBI" id="CHEBI:15378"/>
        <dbReference type="ChEBI" id="CHEBI:57856"/>
        <dbReference type="ChEBI" id="CHEBI:59789"/>
        <dbReference type="ChEBI" id="CHEBI:90615"/>
        <dbReference type="ChEBI" id="CHEBI:90616"/>
        <dbReference type="EC" id="2.1.1.72"/>
    </reaction>
</comment>
<dbReference type="PANTHER" id="PTHR30481">
    <property type="entry name" value="DNA ADENINE METHYLASE"/>
    <property type="match status" value="1"/>
</dbReference>
<protein>
    <recommendedName>
        <fullName evidence="2">site-specific DNA-methyltransferase (adenine-specific)</fullName>
        <ecNumber evidence="2">2.1.1.72</ecNumber>
    </recommendedName>
</protein>
<dbReference type="InterPro" id="IPR012263">
    <property type="entry name" value="M_m6A_EcoRV"/>
</dbReference>
<dbReference type="SUPFAM" id="SSF53335">
    <property type="entry name" value="S-adenosyl-L-methionine-dependent methyltransferases"/>
    <property type="match status" value="1"/>
</dbReference>
<accession>A0A0S4LLX8</accession>
<dbReference type="Pfam" id="PF02086">
    <property type="entry name" value="MethyltransfD12"/>
    <property type="match status" value="1"/>
</dbReference>
<keyword evidence="8" id="KW-1185">Reference proteome</keyword>
<dbReference type="InterPro" id="IPR023095">
    <property type="entry name" value="Ade_MeTrfase_dom_2"/>
</dbReference>
<dbReference type="EMBL" id="CZPZ01000022">
    <property type="protein sequence ID" value="CUS36939.1"/>
    <property type="molecule type" value="Genomic_DNA"/>
</dbReference>
<dbReference type="InterPro" id="IPR012327">
    <property type="entry name" value="MeTrfase_D12"/>
</dbReference>
<sequence length="320" mass="36857">MSRSSVTEPAPSRLIHYTPLRYPGGKAKFASFAKSIIETNELSDGVYVEPYAGGAAIALELLFHEYVSEVYINDISRPVYAFWKSTLDHTENLLRLIQDTPLTVRAWDRQKRVLTHPSEHDDLSLGFAMFFLNRTNRSGILNGGIIGGRDQTGPWKIDARYNKRELSFRIESIAKLRRRIHMSKMDALAFLGSNRSKWPASTLIYLDPPYYRKGKDLYLDYYSHKDHEQVASIISKKIRRQKWMVSYDDAKPIRRMYSNYRYLAYRVGYSARETRTGQEVMFFCDDLHIPPPSGAMKPVKGSTRIDSLFAKAQHKPLCNG</sequence>
<dbReference type="GO" id="GO:0032259">
    <property type="term" value="P:methylation"/>
    <property type="evidence" value="ECO:0007669"/>
    <property type="project" value="UniProtKB-KW"/>
</dbReference>
<evidence type="ECO:0000313" key="8">
    <source>
        <dbReference type="Proteomes" id="UP000198736"/>
    </source>
</evidence>
<dbReference type="AlphaFoldDB" id="A0A0S4LLX8"/>
<dbReference type="Gene3D" id="3.40.50.150">
    <property type="entry name" value="Vaccinia Virus protein VP39"/>
    <property type="match status" value="1"/>
</dbReference>
<dbReference type="Gene3D" id="1.10.1020.10">
    <property type="entry name" value="Adenine-specific Methyltransferase, Domain 2"/>
    <property type="match status" value="1"/>
</dbReference>
<evidence type="ECO:0000256" key="4">
    <source>
        <dbReference type="ARBA" id="ARBA00022679"/>
    </source>
</evidence>
<name>A0A0S4LLX8_9BACT</name>
<dbReference type="GO" id="GO:1904047">
    <property type="term" value="F:S-adenosyl-L-methionine binding"/>
    <property type="evidence" value="ECO:0007669"/>
    <property type="project" value="TreeGrafter"/>
</dbReference>
<dbReference type="GO" id="GO:0006298">
    <property type="term" value="P:mismatch repair"/>
    <property type="evidence" value="ECO:0007669"/>
    <property type="project" value="TreeGrafter"/>
</dbReference>
<dbReference type="GO" id="GO:0009007">
    <property type="term" value="F:site-specific DNA-methyltransferase (adenine-specific) activity"/>
    <property type="evidence" value="ECO:0007669"/>
    <property type="project" value="UniProtKB-EC"/>
</dbReference>